<dbReference type="EMBL" id="FOZV01000004">
    <property type="protein sequence ID" value="SFS70105.1"/>
    <property type="molecule type" value="Genomic_DNA"/>
</dbReference>
<dbReference type="GO" id="GO:0006950">
    <property type="term" value="P:response to stress"/>
    <property type="evidence" value="ECO:0007669"/>
    <property type="project" value="TreeGrafter"/>
</dbReference>
<feature type="domain" description="HTH marR-type" evidence="4">
    <location>
        <begin position="19"/>
        <end position="152"/>
    </location>
</feature>
<dbReference type="GO" id="GO:0003677">
    <property type="term" value="F:DNA binding"/>
    <property type="evidence" value="ECO:0007669"/>
    <property type="project" value="UniProtKB-KW"/>
</dbReference>
<dbReference type="STRING" id="871741.SAMN05192570_2037"/>
<keyword evidence="2" id="KW-0238">DNA-binding</keyword>
<dbReference type="AlphaFoldDB" id="A0A1I6RZF3"/>
<dbReference type="GO" id="GO:0003700">
    <property type="term" value="F:DNA-binding transcription factor activity"/>
    <property type="evidence" value="ECO:0007669"/>
    <property type="project" value="InterPro"/>
</dbReference>
<evidence type="ECO:0000313" key="5">
    <source>
        <dbReference type="EMBL" id="SFS70105.1"/>
    </source>
</evidence>
<sequence>MLSSLGSVLEHRSARSRAQFGLVYKLVIVGRRWRARLSERMVGAGHTDATFSALYALASAPSGLNQTELAERMGVTGSSLVRLLDLLETQGQIRREAMVGDRRANLIRLQPAGASAVRELDAVADQLRDEVFEGVSDEGLAQLSDLMDRLLQRLAAVAPDEELDGVQIRTPA</sequence>
<evidence type="ECO:0000256" key="2">
    <source>
        <dbReference type="ARBA" id="ARBA00023125"/>
    </source>
</evidence>
<dbReference type="InterPro" id="IPR036390">
    <property type="entry name" value="WH_DNA-bd_sf"/>
</dbReference>
<keyword evidence="1" id="KW-0805">Transcription regulation</keyword>
<evidence type="ECO:0000313" key="6">
    <source>
        <dbReference type="Proteomes" id="UP000198788"/>
    </source>
</evidence>
<protein>
    <submittedName>
        <fullName evidence="5">MarR family transcriptional regulator, transcriptional regulator for hemolysin</fullName>
    </submittedName>
</protein>
<dbReference type="InterPro" id="IPR036388">
    <property type="entry name" value="WH-like_DNA-bd_sf"/>
</dbReference>
<dbReference type="Proteomes" id="UP000198788">
    <property type="component" value="Unassembled WGS sequence"/>
</dbReference>
<dbReference type="SUPFAM" id="SSF46785">
    <property type="entry name" value="Winged helix' DNA-binding domain"/>
    <property type="match status" value="1"/>
</dbReference>
<keyword evidence="6" id="KW-1185">Reference proteome</keyword>
<dbReference type="Gene3D" id="1.10.10.10">
    <property type="entry name" value="Winged helix-like DNA-binding domain superfamily/Winged helix DNA-binding domain"/>
    <property type="match status" value="1"/>
</dbReference>
<evidence type="ECO:0000259" key="4">
    <source>
        <dbReference type="PROSITE" id="PS50995"/>
    </source>
</evidence>
<dbReference type="InterPro" id="IPR000835">
    <property type="entry name" value="HTH_MarR-typ"/>
</dbReference>
<dbReference type="PANTHER" id="PTHR33164:SF64">
    <property type="entry name" value="TRANSCRIPTIONAL REGULATOR SLYA"/>
    <property type="match status" value="1"/>
</dbReference>
<dbReference type="PRINTS" id="PR00598">
    <property type="entry name" value="HTHMARR"/>
</dbReference>
<accession>A0A1I6RZF3</accession>
<dbReference type="Pfam" id="PF12802">
    <property type="entry name" value="MarR_2"/>
    <property type="match status" value="1"/>
</dbReference>
<name>A0A1I6RZF3_9CAUL</name>
<gene>
    <name evidence="5" type="ORF">SAMN05192570_2037</name>
</gene>
<dbReference type="SMART" id="SM00347">
    <property type="entry name" value="HTH_MARR"/>
    <property type="match status" value="1"/>
</dbReference>
<organism evidence="5 6">
    <name type="scientific">Brevundimonas viscosa</name>
    <dbReference type="NCBI Taxonomy" id="871741"/>
    <lineage>
        <taxon>Bacteria</taxon>
        <taxon>Pseudomonadati</taxon>
        <taxon>Pseudomonadota</taxon>
        <taxon>Alphaproteobacteria</taxon>
        <taxon>Caulobacterales</taxon>
        <taxon>Caulobacteraceae</taxon>
        <taxon>Brevundimonas</taxon>
    </lineage>
</organism>
<keyword evidence="3" id="KW-0804">Transcription</keyword>
<dbReference type="InterPro" id="IPR039422">
    <property type="entry name" value="MarR/SlyA-like"/>
</dbReference>
<evidence type="ECO:0000256" key="3">
    <source>
        <dbReference type="ARBA" id="ARBA00023163"/>
    </source>
</evidence>
<dbReference type="PANTHER" id="PTHR33164">
    <property type="entry name" value="TRANSCRIPTIONAL REGULATOR, MARR FAMILY"/>
    <property type="match status" value="1"/>
</dbReference>
<proteinExistence type="predicted"/>
<dbReference type="PROSITE" id="PS50995">
    <property type="entry name" value="HTH_MARR_2"/>
    <property type="match status" value="1"/>
</dbReference>
<reference evidence="6" key="1">
    <citation type="submission" date="2016-10" db="EMBL/GenBank/DDBJ databases">
        <authorList>
            <person name="Varghese N."/>
            <person name="Submissions S."/>
        </authorList>
    </citation>
    <scope>NUCLEOTIDE SEQUENCE [LARGE SCALE GENOMIC DNA]</scope>
    <source>
        <strain evidence="6">CGMCC 1.10683</strain>
    </source>
</reference>
<evidence type="ECO:0000256" key="1">
    <source>
        <dbReference type="ARBA" id="ARBA00023015"/>
    </source>
</evidence>